<evidence type="ECO:0000259" key="2">
    <source>
        <dbReference type="Pfam" id="PF12146"/>
    </source>
</evidence>
<feature type="compositionally biased region" description="Basic and acidic residues" evidence="1">
    <location>
        <begin position="135"/>
        <end position="172"/>
    </location>
</feature>
<feature type="region of interest" description="Disordered" evidence="1">
    <location>
        <begin position="55"/>
        <end position="178"/>
    </location>
</feature>
<dbReference type="AlphaFoldDB" id="A0ABD3ND46"/>
<organism evidence="3 4">
    <name type="scientific">Stephanodiscus triporus</name>
    <dbReference type="NCBI Taxonomy" id="2934178"/>
    <lineage>
        <taxon>Eukaryota</taxon>
        <taxon>Sar</taxon>
        <taxon>Stramenopiles</taxon>
        <taxon>Ochrophyta</taxon>
        <taxon>Bacillariophyta</taxon>
        <taxon>Coscinodiscophyceae</taxon>
        <taxon>Thalassiosirophycidae</taxon>
        <taxon>Stephanodiscales</taxon>
        <taxon>Stephanodiscaceae</taxon>
        <taxon>Stephanodiscus</taxon>
    </lineage>
</organism>
<sequence>MVGCCCCGCCPPAITALFYLWVRSGFSKGSVAGALTFFPPDPPLYKFQRVSKDGKVLPDADDADAEDGGGNDDEDEVADKNDTKKGGEGDGDERKGDNDDDDDDDSDLGTFDIDTNSSRGMRGGSRRGSLPSDQQNKDGKRNTQDDNDADAKQREKRQQREEQQRRQLEGASRDPIVAMTERSRRLALRAKRRARIDSADAKNGVTYAFVPVAMVSGNIPSFHGTIHPVKIGPQKRTGTFVAALLYKLPPGECTPTTKTILYSHGNAADVGAMAGLQCVIAKNVRCHVLVYDYSGYGESGGVPVEKNTYRDVKMVYEWLVANVTEHESNVVLYGQSVGSGPSCYLASRRENVGGLVLHSPFTSGMRVLTPSRALACLDIFPNIDRIKKVRCKVFIIHGRKDAEVSFEHGLALQAAVPEDCRTEPWWIPDKGHNDIVDGPGIVEYIQRLNRFVRSLD</sequence>
<dbReference type="Pfam" id="PF12146">
    <property type="entry name" value="Hydrolase_4"/>
    <property type="match status" value="1"/>
</dbReference>
<name>A0ABD3ND46_9STRA</name>
<dbReference type="EMBL" id="JALLAZ020001496">
    <property type="protein sequence ID" value="KAL3773986.1"/>
    <property type="molecule type" value="Genomic_DNA"/>
</dbReference>
<dbReference type="PANTHER" id="PTHR12277:SF81">
    <property type="entry name" value="PROTEIN ABHD13"/>
    <property type="match status" value="1"/>
</dbReference>
<keyword evidence="4" id="KW-1185">Reference proteome</keyword>
<gene>
    <name evidence="3" type="ORF">ACHAW5_000586</name>
</gene>
<feature type="compositionally biased region" description="Acidic residues" evidence="1">
    <location>
        <begin position="98"/>
        <end position="107"/>
    </location>
</feature>
<feature type="compositionally biased region" description="Basic and acidic residues" evidence="1">
    <location>
        <begin position="78"/>
        <end position="97"/>
    </location>
</feature>
<feature type="compositionally biased region" description="Acidic residues" evidence="1">
    <location>
        <begin position="59"/>
        <end position="77"/>
    </location>
</feature>
<dbReference type="SUPFAM" id="SSF53474">
    <property type="entry name" value="alpha/beta-Hydrolases"/>
    <property type="match status" value="1"/>
</dbReference>
<protein>
    <recommendedName>
        <fullName evidence="2">Serine aminopeptidase S33 domain-containing protein</fullName>
    </recommendedName>
</protein>
<evidence type="ECO:0000256" key="1">
    <source>
        <dbReference type="SAM" id="MobiDB-lite"/>
    </source>
</evidence>
<comment type="caution">
    <text evidence="3">The sequence shown here is derived from an EMBL/GenBank/DDBJ whole genome shotgun (WGS) entry which is preliminary data.</text>
</comment>
<dbReference type="InterPro" id="IPR029058">
    <property type="entry name" value="AB_hydrolase_fold"/>
</dbReference>
<reference evidence="3 4" key="1">
    <citation type="submission" date="2024-10" db="EMBL/GenBank/DDBJ databases">
        <title>Updated reference genomes for cyclostephanoid diatoms.</title>
        <authorList>
            <person name="Roberts W.R."/>
            <person name="Alverson A.J."/>
        </authorList>
    </citation>
    <scope>NUCLEOTIDE SEQUENCE [LARGE SCALE GENOMIC DNA]</scope>
    <source>
        <strain evidence="3 4">AJA276-08</strain>
    </source>
</reference>
<proteinExistence type="predicted"/>
<evidence type="ECO:0000313" key="4">
    <source>
        <dbReference type="Proteomes" id="UP001530315"/>
    </source>
</evidence>
<accession>A0ABD3ND46</accession>
<dbReference type="Proteomes" id="UP001530315">
    <property type="component" value="Unassembled WGS sequence"/>
</dbReference>
<dbReference type="Gene3D" id="3.40.50.1820">
    <property type="entry name" value="alpha/beta hydrolase"/>
    <property type="match status" value="1"/>
</dbReference>
<feature type="compositionally biased region" description="Low complexity" evidence="1">
    <location>
        <begin position="108"/>
        <end position="120"/>
    </location>
</feature>
<dbReference type="PANTHER" id="PTHR12277">
    <property type="entry name" value="ALPHA/BETA HYDROLASE DOMAIN-CONTAINING PROTEIN"/>
    <property type="match status" value="1"/>
</dbReference>
<evidence type="ECO:0000313" key="3">
    <source>
        <dbReference type="EMBL" id="KAL3773986.1"/>
    </source>
</evidence>
<dbReference type="InterPro" id="IPR022742">
    <property type="entry name" value="Hydrolase_4"/>
</dbReference>
<feature type="domain" description="Serine aminopeptidase S33" evidence="2">
    <location>
        <begin position="257"/>
        <end position="365"/>
    </location>
</feature>